<dbReference type="RefSeq" id="WP_029493613.1">
    <property type="nucleotide sequence ID" value="NZ_ATKF01000094.1"/>
</dbReference>
<evidence type="ECO:0000256" key="1">
    <source>
        <dbReference type="ARBA" id="ARBA00023125"/>
    </source>
</evidence>
<dbReference type="Pfam" id="PF21351">
    <property type="entry name" value="TetR_C_41"/>
    <property type="match status" value="1"/>
</dbReference>
<dbReference type="KEGG" id="fhw:RN87_01120"/>
<dbReference type="InterPro" id="IPR050624">
    <property type="entry name" value="HTH-type_Tx_Regulator"/>
</dbReference>
<name>A0A0S2ZK66_9FUSO</name>
<evidence type="ECO:0000313" key="4">
    <source>
        <dbReference type="EMBL" id="ALQ39201.1"/>
    </source>
</evidence>
<sequence length="200" mass="22879">MEENNKKKIVSAQTKNTLISIAKKHFTEYGFAHTSLEAIVKEANMTRGAVYHHFKNKKDLFLAVLEQIQIDTGKYIEEKANLSNDLWEQLILGCIAFIEFATLSENSRILLIDAPNIIGWTEWKKSDENNSEFYLKEHLSLLKQEGILIDTDINLVTHIISGALNELSLYIAKTSPINHEELYITIVNLLKGFKVENILF</sequence>
<dbReference type="InterPro" id="IPR049484">
    <property type="entry name" value="Rv0078-like_C"/>
</dbReference>
<dbReference type="EMBL" id="CP013331">
    <property type="protein sequence ID" value="ALQ39201.1"/>
    <property type="molecule type" value="Genomic_DNA"/>
</dbReference>
<accession>A0A0S2ZK66</accession>
<dbReference type="AlphaFoldDB" id="A0A0S2ZK66"/>
<dbReference type="GO" id="GO:0003677">
    <property type="term" value="F:DNA binding"/>
    <property type="evidence" value="ECO:0007669"/>
    <property type="project" value="UniProtKB-UniRule"/>
</dbReference>
<protein>
    <submittedName>
        <fullName evidence="4">Transcriptional regulator</fullName>
    </submittedName>
</protein>
<dbReference type="Proteomes" id="UP000063275">
    <property type="component" value="Chromosome"/>
</dbReference>
<feature type="DNA-binding region" description="H-T-H motif" evidence="2">
    <location>
        <begin position="35"/>
        <end position="54"/>
    </location>
</feature>
<keyword evidence="1 2" id="KW-0238">DNA-binding</keyword>
<dbReference type="PRINTS" id="PR00455">
    <property type="entry name" value="HTHTETR"/>
</dbReference>
<evidence type="ECO:0000313" key="5">
    <source>
        <dbReference type="Proteomes" id="UP000063275"/>
    </source>
</evidence>
<proteinExistence type="predicted"/>
<dbReference type="InterPro" id="IPR009057">
    <property type="entry name" value="Homeodomain-like_sf"/>
</dbReference>
<feature type="domain" description="HTH tetR-type" evidence="3">
    <location>
        <begin position="12"/>
        <end position="72"/>
    </location>
</feature>
<dbReference type="PROSITE" id="PS50977">
    <property type="entry name" value="HTH_TETR_2"/>
    <property type="match status" value="1"/>
</dbReference>
<dbReference type="PANTHER" id="PTHR43479">
    <property type="entry name" value="ACREF/ENVCD OPERON REPRESSOR-RELATED"/>
    <property type="match status" value="1"/>
</dbReference>
<dbReference type="Pfam" id="PF00440">
    <property type="entry name" value="TetR_N"/>
    <property type="match status" value="1"/>
</dbReference>
<gene>
    <name evidence="4" type="ORF">RN87_01120</name>
</gene>
<evidence type="ECO:0000259" key="3">
    <source>
        <dbReference type="PROSITE" id="PS50977"/>
    </source>
</evidence>
<reference evidence="4 5" key="1">
    <citation type="submission" date="2015-11" db="EMBL/GenBank/DDBJ databases">
        <authorList>
            <person name="Zhang Y."/>
            <person name="Guo Z."/>
        </authorList>
    </citation>
    <scope>NUCLEOTIDE SEQUENCE [LARGE SCALE GENOMIC DNA]</scope>
    <source>
        <strain evidence="4 5">ChDC F174</strain>
    </source>
</reference>
<evidence type="ECO:0000256" key="2">
    <source>
        <dbReference type="PROSITE-ProRule" id="PRU00335"/>
    </source>
</evidence>
<dbReference type="Gene3D" id="1.10.357.10">
    <property type="entry name" value="Tetracycline Repressor, domain 2"/>
    <property type="match status" value="1"/>
</dbReference>
<dbReference type="InterPro" id="IPR001647">
    <property type="entry name" value="HTH_TetR"/>
</dbReference>
<dbReference type="PANTHER" id="PTHR43479:SF11">
    <property type="entry name" value="ACREF_ENVCD OPERON REPRESSOR-RELATED"/>
    <property type="match status" value="1"/>
</dbReference>
<dbReference type="OrthoDB" id="9814200at2"/>
<organism evidence="4">
    <name type="scientific">Fusobacterium hwasookii ChDC F174</name>
    <dbReference type="NCBI Taxonomy" id="1307442"/>
    <lineage>
        <taxon>Bacteria</taxon>
        <taxon>Fusobacteriati</taxon>
        <taxon>Fusobacteriota</taxon>
        <taxon>Fusobacteriia</taxon>
        <taxon>Fusobacteriales</taxon>
        <taxon>Fusobacteriaceae</taxon>
        <taxon>Fusobacterium</taxon>
    </lineage>
</organism>
<dbReference type="SUPFAM" id="SSF46689">
    <property type="entry name" value="Homeodomain-like"/>
    <property type="match status" value="1"/>
</dbReference>